<dbReference type="Proteomes" id="UP001157502">
    <property type="component" value="Chromosome 21"/>
</dbReference>
<evidence type="ECO:0000313" key="1">
    <source>
        <dbReference type="EMBL" id="KAJ7995139.1"/>
    </source>
</evidence>
<evidence type="ECO:0000313" key="2">
    <source>
        <dbReference type="Proteomes" id="UP001157502"/>
    </source>
</evidence>
<reference evidence="1" key="1">
    <citation type="submission" date="2021-05" db="EMBL/GenBank/DDBJ databases">
        <authorList>
            <person name="Pan Q."/>
            <person name="Jouanno E."/>
            <person name="Zahm M."/>
            <person name="Klopp C."/>
            <person name="Cabau C."/>
            <person name="Louis A."/>
            <person name="Berthelot C."/>
            <person name="Parey E."/>
            <person name="Roest Crollius H."/>
            <person name="Montfort J."/>
            <person name="Robinson-Rechavi M."/>
            <person name="Bouchez O."/>
            <person name="Lampietro C."/>
            <person name="Lopez Roques C."/>
            <person name="Donnadieu C."/>
            <person name="Postlethwait J."/>
            <person name="Bobe J."/>
            <person name="Dillon D."/>
            <person name="Chandos A."/>
            <person name="von Hippel F."/>
            <person name="Guiguen Y."/>
        </authorList>
    </citation>
    <scope>NUCLEOTIDE SEQUENCE</scope>
    <source>
        <strain evidence="1">YG-Jan2019</strain>
    </source>
</reference>
<gene>
    <name evidence="1" type="ORF">DPEC_G00241460</name>
</gene>
<sequence>MLANMYLYLSSCALLFPFLCHVSMGTPVPQSENPAITECQNRVNLSRELVGNIRALLDNEDLFVGLNCSEQRVEVNPKTETVQACKPNTDMSACLRNISEDLRHYVVSLKAYKQAQTTLNSTVILTDKLLHSCITPDVETSIQLADSKLTSGNSVDQRVHLCKVLKGFYLRIITISRAIGYISAGDHKK</sequence>
<keyword evidence="2" id="KW-1185">Reference proteome</keyword>
<comment type="caution">
    <text evidence="1">The sequence shown here is derived from an EMBL/GenBank/DDBJ whole genome shotgun (WGS) entry which is preliminary data.</text>
</comment>
<name>A0ACC2FUP3_DALPE</name>
<organism evidence="1 2">
    <name type="scientific">Dallia pectoralis</name>
    <name type="common">Alaska blackfish</name>
    <dbReference type="NCBI Taxonomy" id="75939"/>
    <lineage>
        <taxon>Eukaryota</taxon>
        <taxon>Metazoa</taxon>
        <taxon>Chordata</taxon>
        <taxon>Craniata</taxon>
        <taxon>Vertebrata</taxon>
        <taxon>Euteleostomi</taxon>
        <taxon>Actinopterygii</taxon>
        <taxon>Neopterygii</taxon>
        <taxon>Teleostei</taxon>
        <taxon>Protacanthopterygii</taxon>
        <taxon>Esociformes</taxon>
        <taxon>Umbridae</taxon>
        <taxon>Dallia</taxon>
    </lineage>
</organism>
<proteinExistence type="predicted"/>
<accession>A0ACC2FUP3</accession>
<protein>
    <submittedName>
        <fullName evidence="1">Uncharacterized protein</fullName>
    </submittedName>
</protein>
<dbReference type="EMBL" id="CM055748">
    <property type="protein sequence ID" value="KAJ7995139.1"/>
    <property type="molecule type" value="Genomic_DNA"/>
</dbReference>